<protein>
    <recommendedName>
        <fullName evidence="5">ABC transmembrane type-1 domain-containing protein</fullName>
    </recommendedName>
</protein>
<dbReference type="InterPro" id="IPR036640">
    <property type="entry name" value="ABC1_TM_sf"/>
</dbReference>
<evidence type="ECO:0000313" key="6">
    <source>
        <dbReference type="EMBL" id="KAF7276002.1"/>
    </source>
</evidence>
<name>A0A834I7M5_RHYFE</name>
<keyword evidence="1 4" id="KW-0812">Transmembrane</keyword>
<dbReference type="Proteomes" id="UP000625711">
    <property type="component" value="Unassembled WGS sequence"/>
</dbReference>
<dbReference type="GO" id="GO:0005524">
    <property type="term" value="F:ATP binding"/>
    <property type="evidence" value="ECO:0007669"/>
    <property type="project" value="InterPro"/>
</dbReference>
<feature type="transmembrane region" description="Helical" evidence="4">
    <location>
        <begin position="48"/>
        <end position="68"/>
    </location>
</feature>
<dbReference type="Pfam" id="PF00664">
    <property type="entry name" value="ABC_membrane"/>
    <property type="match status" value="1"/>
</dbReference>
<feature type="transmembrane region" description="Helical" evidence="4">
    <location>
        <begin position="149"/>
        <end position="168"/>
    </location>
</feature>
<dbReference type="SUPFAM" id="SSF90123">
    <property type="entry name" value="ABC transporter transmembrane region"/>
    <property type="match status" value="1"/>
</dbReference>
<dbReference type="Gene3D" id="1.20.1560.10">
    <property type="entry name" value="ABC transporter type 1, transmembrane domain"/>
    <property type="match status" value="1"/>
</dbReference>
<keyword evidence="2 4" id="KW-1133">Transmembrane helix</keyword>
<reference evidence="6" key="1">
    <citation type="submission" date="2020-08" db="EMBL/GenBank/DDBJ databases">
        <title>Genome sequencing and assembly of the red palm weevil Rhynchophorus ferrugineus.</title>
        <authorList>
            <person name="Dias G.B."/>
            <person name="Bergman C.M."/>
            <person name="Manee M."/>
        </authorList>
    </citation>
    <scope>NUCLEOTIDE SEQUENCE</scope>
    <source>
        <strain evidence="6">AA-2017</strain>
        <tissue evidence="6">Whole larva</tissue>
    </source>
</reference>
<comment type="caution">
    <text evidence="6">The sequence shown here is derived from an EMBL/GenBank/DDBJ whole genome shotgun (WGS) entry which is preliminary data.</text>
</comment>
<dbReference type="PROSITE" id="PS50929">
    <property type="entry name" value="ABC_TM1F"/>
    <property type="match status" value="1"/>
</dbReference>
<feature type="domain" description="ABC transmembrane type-1" evidence="5">
    <location>
        <begin position="13"/>
        <end position="225"/>
    </location>
</feature>
<evidence type="ECO:0000259" key="5">
    <source>
        <dbReference type="PROSITE" id="PS50929"/>
    </source>
</evidence>
<evidence type="ECO:0000313" key="8">
    <source>
        <dbReference type="Proteomes" id="UP000625711"/>
    </source>
</evidence>
<dbReference type="InterPro" id="IPR011527">
    <property type="entry name" value="ABC1_TM_dom"/>
</dbReference>
<dbReference type="EMBL" id="JAACXV010008535">
    <property type="protein sequence ID" value="KAF7276003.1"/>
    <property type="molecule type" value="Genomic_DNA"/>
</dbReference>
<keyword evidence="3 4" id="KW-0472">Membrane</keyword>
<accession>A0A834I7M5</accession>
<proteinExistence type="predicted"/>
<keyword evidence="8" id="KW-1185">Reference proteome</keyword>
<evidence type="ECO:0000256" key="1">
    <source>
        <dbReference type="ARBA" id="ARBA00022692"/>
    </source>
</evidence>
<dbReference type="GO" id="GO:0140359">
    <property type="term" value="F:ABC-type transporter activity"/>
    <property type="evidence" value="ECO:0007669"/>
    <property type="project" value="InterPro"/>
</dbReference>
<sequence>MSASGEQAPRLRLAFILMSLSAIAQGFAFSCLYPIFAAMGNYHTQSMWLWISILLAFVVWSSIFRWFAQGYDYQGYAVLAQHVLRSKLGEKLRKIPLQLLSKNRSGEWNSTIAGSADEVITYTLTVISIMLYALVVPLTVGILSFFYDWRIALIILIIFPSIIPLYRWRKPAYDRGMSMMSKLNGKLNAELVEYTQGLPVLKASNCVAEQAQRLYPMIDKVQAAQDIGHRKGGKPNLIITTAIEVGLLTSND</sequence>
<dbReference type="AlphaFoldDB" id="A0A834I7M5"/>
<organism evidence="6 8">
    <name type="scientific">Rhynchophorus ferrugineus</name>
    <name type="common">Red palm weevil</name>
    <name type="synonym">Curculio ferrugineus</name>
    <dbReference type="NCBI Taxonomy" id="354439"/>
    <lineage>
        <taxon>Eukaryota</taxon>
        <taxon>Metazoa</taxon>
        <taxon>Ecdysozoa</taxon>
        <taxon>Arthropoda</taxon>
        <taxon>Hexapoda</taxon>
        <taxon>Insecta</taxon>
        <taxon>Pterygota</taxon>
        <taxon>Neoptera</taxon>
        <taxon>Endopterygota</taxon>
        <taxon>Coleoptera</taxon>
        <taxon>Polyphaga</taxon>
        <taxon>Cucujiformia</taxon>
        <taxon>Curculionidae</taxon>
        <taxon>Dryophthorinae</taxon>
        <taxon>Rhynchophorus</taxon>
    </lineage>
</organism>
<feature type="transmembrane region" description="Helical" evidence="4">
    <location>
        <begin position="12"/>
        <end position="36"/>
    </location>
</feature>
<dbReference type="EMBL" id="JAACXV010008535">
    <property type="protein sequence ID" value="KAF7276002.1"/>
    <property type="molecule type" value="Genomic_DNA"/>
</dbReference>
<evidence type="ECO:0000256" key="4">
    <source>
        <dbReference type="SAM" id="Phobius"/>
    </source>
</evidence>
<feature type="transmembrane region" description="Helical" evidence="4">
    <location>
        <begin position="119"/>
        <end position="143"/>
    </location>
</feature>
<evidence type="ECO:0000256" key="3">
    <source>
        <dbReference type="ARBA" id="ARBA00023136"/>
    </source>
</evidence>
<evidence type="ECO:0000313" key="7">
    <source>
        <dbReference type="EMBL" id="KAF7276003.1"/>
    </source>
</evidence>
<evidence type="ECO:0000256" key="2">
    <source>
        <dbReference type="ARBA" id="ARBA00022989"/>
    </source>
</evidence>
<dbReference type="GO" id="GO:0016020">
    <property type="term" value="C:membrane"/>
    <property type="evidence" value="ECO:0007669"/>
    <property type="project" value="InterPro"/>
</dbReference>
<gene>
    <name evidence="6" type="ORF">GWI33_011019</name>
    <name evidence="7" type="ORF">GWI33_011020</name>
</gene>